<organism evidence="1">
    <name type="scientific">freshwater metagenome</name>
    <dbReference type="NCBI Taxonomy" id="449393"/>
    <lineage>
        <taxon>unclassified sequences</taxon>
        <taxon>metagenomes</taxon>
        <taxon>ecological metagenomes</taxon>
    </lineage>
</organism>
<name>A0A6J6HRD7_9ZZZZ</name>
<accession>A0A6J6HRD7</accession>
<sequence length="66" mass="7430">MKLRILILSIILVVVPQNAFAKEIKYVKQKAGQFCAVKDIKNTVTLPTGNKLICTKEGTRARWKNS</sequence>
<protein>
    <submittedName>
        <fullName evidence="1">Unannotated protein</fullName>
    </submittedName>
</protein>
<dbReference type="EMBL" id="CAEZUT010000079">
    <property type="protein sequence ID" value="CAB4614065.1"/>
    <property type="molecule type" value="Genomic_DNA"/>
</dbReference>
<proteinExistence type="predicted"/>
<dbReference type="AlphaFoldDB" id="A0A6J6HRD7"/>
<reference evidence="1" key="1">
    <citation type="submission" date="2020-05" db="EMBL/GenBank/DDBJ databases">
        <authorList>
            <person name="Chiriac C."/>
            <person name="Salcher M."/>
            <person name="Ghai R."/>
            <person name="Kavagutti S V."/>
        </authorList>
    </citation>
    <scope>NUCLEOTIDE SEQUENCE</scope>
</reference>
<evidence type="ECO:0000313" key="1">
    <source>
        <dbReference type="EMBL" id="CAB4614065.1"/>
    </source>
</evidence>
<gene>
    <name evidence="1" type="ORF">UFOPK1854_00737</name>
</gene>